<dbReference type="Proteomes" id="UP000008983">
    <property type="component" value="Unassembled WGS sequence"/>
</dbReference>
<keyword evidence="1" id="KW-0175">Coiled coil</keyword>
<dbReference type="STRING" id="857967.G0R654"/>
<feature type="coiled-coil region" evidence="1">
    <location>
        <begin position="176"/>
        <end position="210"/>
    </location>
</feature>
<dbReference type="InParanoid" id="G0R654"/>
<evidence type="ECO:0000256" key="1">
    <source>
        <dbReference type="SAM" id="Coils"/>
    </source>
</evidence>
<dbReference type="AlphaFoldDB" id="G0R654"/>
<evidence type="ECO:0000259" key="3">
    <source>
        <dbReference type="PROSITE" id="PS50192"/>
    </source>
</evidence>
<keyword evidence="2" id="KW-1133">Transmembrane helix</keyword>
<name>G0R654_ICHMU</name>
<feature type="domain" description="T-SNARE coiled-coil homology" evidence="3">
    <location>
        <begin position="145"/>
        <end position="207"/>
    </location>
</feature>
<reference evidence="4 5" key="1">
    <citation type="submission" date="2011-07" db="EMBL/GenBank/DDBJ databases">
        <authorList>
            <person name="Coyne R."/>
            <person name="Brami D."/>
            <person name="Johnson J."/>
            <person name="Hostetler J."/>
            <person name="Hannick L."/>
            <person name="Clark T."/>
            <person name="Cassidy-Hanley D."/>
            <person name="Inman J."/>
        </authorList>
    </citation>
    <scope>NUCLEOTIDE SEQUENCE [LARGE SCALE GENOMIC DNA]</scope>
    <source>
        <strain evidence="4 5">G5</strain>
    </source>
</reference>
<dbReference type="EMBL" id="GL984389">
    <property type="protein sequence ID" value="EGR27053.1"/>
    <property type="molecule type" value="Genomic_DNA"/>
</dbReference>
<gene>
    <name evidence="4" type="ORF">IMG5_202340</name>
</gene>
<sequence length="239" mass="28207">MYNETRRIMLDIKKKIEFIDQVKVRNKDVIQQEQEIRDQLHNCEDLISQLNEILKKQANKPKQYDRNDVNKRDKMYIFIKEELQILMDKRGLQQEGGNQIDIQQIQLVSLSQMKQNIMNGNKSNFNNQYRNEANDQEKQAMEQFKKKDEEMDLVLDRINDHADILKGKAIQIGDKLDVAGQKIQQLNQKVDQTSNQLDSSNKKMKELLKKYREPNKFCLDFILIAFLLGLLGVGYTMIK</sequence>
<dbReference type="OrthoDB" id="305936at2759"/>
<dbReference type="SUPFAM" id="SSF58038">
    <property type="entry name" value="SNARE fusion complex"/>
    <property type="match status" value="1"/>
</dbReference>
<protein>
    <submittedName>
        <fullName evidence="4">Syntaxin-73, putative</fullName>
    </submittedName>
</protein>
<organism evidence="4 5">
    <name type="scientific">Ichthyophthirius multifiliis</name>
    <name type="common">White spot disease agent</name>
    <name type="synonym">Ich</name>
    <dbReference type="NCBI Taxonomy" id="5932"/>
    <lineage>
        <taxon>Eukaryota</taxon>
        <taxon>Sar</taxon>
        <taxon>Alveolata</taxon>
        <taxon>Ciliophora</taxon>
        <taxon>Intramacronucleata</taxon>
        <taxon>Oligohymenophorea</taxon>
        <taxon>Hymenostomatida</taxon>
        <taxon>Ophryoglenina</taxon>
        <taxon>Ichthyophthirius</taxon>
    </lineage>
</organism>
<dbReference type="OMA" id="ECKNEVT"/>
<proteinExistence type="predicted"/>
<feature type="transmembrane region" description="Helical" evidence="2">
    <location>
        <begin position="217"/>
        <end position="238"/>
    </location>
</feature>
<keyword evidence="5" id="KW-1185">Reference proteome</keyword>
<dbReference type="CDD" id="cd15841">
    <property type="entry name" value="SNARE_Qc"/>
    <property type="match status" value="1"/>
</dbReference>
<dbReference type="GeneID" id="14903125"/>
<accession>G0R654</accession>
<dbReference type="eggNOG" id="ENOG502R2RE">
    <property type="taxonomic scope" value="Eukaryota"/>
</dbReference>
<evidence type="ECO:0000256" key="2">
    <source>
        <dbReference type="SAM" id="Phobius"/>
    </source>
</evidence>
<evidence type="ECO:0000313" key="5">
    <source>
        <dbReference type="Proteomes" id="UP000008983"/>
    </source>
</evidence>
<keyword evidence="2" id="KW-0472">Membrane</keyword>
<keyword evidence="2" id="KW-0812">Transmembrane</keyword>
<dbReference type="InterPro" id="IPR000727">
    <property type="entry name" value="T_SNARE_dom"/>
</dbReference>
<evidence type="ECO:0000313" key="4">
    <source>
        <dbReference type="EMBL" id="EGR27053.1"/>
    </source>
</evidence>
<dbReference type="RefSeq" id="XP_004023937.1">
    <property type="nucleotide sequence ID" value="XM_004023888.1"/>
</dbReference>
<dbReference type="Gene3D" id="1.20.5.340">
    <property type="match status" value="1"/>
</dbReference>
<dbReference type="PROSITE" id="PS50192">
    <property type="entry name" value="T_SNARE"/>
    <property type="match status" value="1"/>
</dbReference>